<dbReference type="STRING" id="299467.A0A443SN48"/>
<name>A0A443SN48_9ACAR</name>
<evidence type="ECO:0000313" key="4">
    <source>
        <dbReference type="EMBL" id="RWS28961.1"/>
    </source>
</evidence>
<dbReference type="GO" id="GO:0009653">
    <property type="term" value="P:anatomical structure morphogenesis"/>
    <property type="evidence" value="ECO:0007669"/>
    <property type="project" value="TreeGrafter"/>
</dbReference>
<gene>
    <name evidence="4" type="ORF">B4U80_05755</name>
</gene>
<dbReference type="Pfam" id="PF00024">
    <property type="entry name" value="PAN_1"/>
    <property type="match status" value="3"/>
</dbReference>
<dbReference type="SMART" id="SM00473">
    <property type="entry name" value="PAN_AP"/>
    <property type="match status" value="3"/>
</dbReference>
<dbReference type="PROSITE" id="PS50948">
    <property type="entry name" value="PAN"/>
    <property type="match status" value="2"/>
</dbReference>
<dbReference type="PANTHER" id="PTHR47327:SF2">
    <property type="entry name" value="FI18240P1-RELATED"/>
    <property type="match status" value="1"/>
</dbReference>
<protein>
    <recommendedName>
        <fullName evidence="6">ZP domain-containing protein</fullName>
    </recommendedName>
</protein>
<dbReference type="InterPro" id="IPR003609">
    <property type="entry name" value="Pan_app"/>
</dbReference>
<evidence type="ECO:0000256" key="1">
    <source>
        <dbReference type="SAM" id="Phobius"/>
    </source>
</evidence>
<dbReference type="InterPro" id="IPR052774">
    <property type="entry name" value="Celegans_DevNeuronal_Protein"/>
</dbReference>
<proteinExistence type="predicted"/>
<keyword evidence="5" id="KW-1185">Reference proteome</keyword>
<feature type="domain" description="Apple" evidence="2">
    <location>
        <begin position="119"/>
        <end position="206"/>
    </location>
</feature>
<comment type="caution">
    <text evidence="4">The sequence shown here is derived from an EMBL/GenBank/DDBJ whole genome shotgun (WGS) entry which is preliminary data.</text>
</comment>
<keyword evidence="1" id="KW-0472">Membrane</keyword>
<evidence type="ECO:0000259" key="2">
    <source>
        <dbReference type="PROSITE" id="PS50948"/>
    </source>
</evidence>
<evidence type="ECO:0000313" key="5">
    <source>
        <dbReference type="Proteomes" id="UP000288716"/>
    </source>
</evidence>
<dbReference type="CDD" id="cd01099">
    <property type="entry name" value="PAN_AP_HGF"/>
    <property type="match status" value="1"/>
</dbReference>
<dbReference type="Gene3D" id="3.50.4.10">
    <property type="entry name" value="Hepatocyte Growth Factor"/>
    <property type="match status" value="2"/>
</dbReference>
<dbReference type="InterPro" id="IPR001507">
    <property type="entry name" value="ZP_dom"/>
</dbReference>
<dbReference type="PROSITE" id="PS51034">
    <property type="entry name" value="ZP_2"/>
    <property type="match status" value="1"/>
</dbReference>
<evidence type="ECO:0008006" key="6">
    <source>
        <dbReference type="Google" id="ProtNLM"/>
    </source>
</evidence>
<dbReference type="SUPFAM" id="SSF57414">
    <property type="entry name" value="Hairpin loop containing domain-like"/>
    <property type="match status" value="2"/>
</dbReference>
<sequence>MQFISVIAERPQNLRQHYFLIANSLEIQLVTKNRPPLSYVFRSPLDTLDTLSGVVQLTDCLADCRNNAACKAVNFETGLCVLLSSSATEKKNNFYASQFPLFTIYAEKICLKNINRKRCQNSWAFERVAGFQLRTEKRKKFTALSKEECLDSCLAEREFDCRSLQFDNTTKECQLSEFDRHVFPANQPKGYFAPSNTESDYYESNCVQEPKGLCEFKAIKGKVLKTVDSIHQEVRSVGECQQKCLNAEYRCFSYDFSDPSNGEVGVVCRTSHLDSNSLTHIDEPYLRKNSSTTFERMSCYNVSIFCRAKEMVAFVQTNKLFSGKIYAKAKPNSCVNDVTNSLAFEIAMPYNDLMCDVKQKDQGKFSSDVIIQHHDMVVTTKDLGLSVNCNYDLSNRSVSNKPFAVEGDFGAREEENTHTQTVDAPNIVMKITDLERRDISSAQVGDRLMLRVQIQDENSPYGIFVRELVAVDGVDASDIVLIDSVGCPTDTNIMGFVDKSKKDPKSIEIPFDAFKFPTSDVVQFRALVTPCIQDCNPVSCNIQNSDGKAQAVESFGKRRRRSVQKENFDDEVVVVQSIKIVDSFGFEGKEKLNAEENVTLFSDSNKKLNAFTSPCINVAGLTVACVIFLLIQLILVFIWAIQWHKRNRHFLKYEESAKSSSMQYSPTATLSTVPVSSTHRYSNFMKTQHE</sequence>
<keyword evidence="1" id="KW-1133">Transmembrane helix</keyword>
<dbReference type="Gene3D" id="3.30.30.180">
    <property type="match status" value="1"/>
</dbReference>
<feature type="domain" description="ZP" evidence="3">
    <location>
        <begin position="305"/>
        <end position="547"/>
    </location>
</feature>
<dbReference type="Proteomes" id="UP000288716">
    <property type="component" value="Unassembled WGS sequence"/>
</dbReference>
<keyword evidence="1" id="KW-0812">Transmembrane</keyword>
<dbReference type="SMART" id="SM00241">
    <property type="entry name" value="ZP"/>
    <property type="match status" value="1"/>
</dbReference>
<dbReference type="OrthoDB" id="5867217at2759"/>
<dbReference type="VEuPathDB" id="VectorBase:LDEU003079"/>
<accession>A0A443SN48</accession>
<feature type="transmembrane region" description="Helical" evidence="1">
    <location>
        <begin position="618"/>
        <end position="641"/>
    </location>
</feature>
<dbReference type="Pfam" id="PF25272">
    <property type="entry name" value="VERL_C"/>
    <property type="match status" value="1"/>
</dbReference>
<evidence type="ECO:0000259" key="3">
    <source>
        <dbReference type="PROSITE" id="PS51034"/>
    </source>
</evidence>
<dbReference type="AlphaFoldDB" id="A0A443SN48"/>
<organism evidence="4 5">
    <name type="scientific">Leptotrombidium deliense</name>
    <dbReference type="NCBI Taxonomy" id="299467"/>
    <lineage>
        <taxon>Eukaryota</taxon>
        <taxon>Metazoa</taxon>
        <taxon>Ecdysozoa</taxon>
        <taxon>Arthropoda</taxon>
        <taxon>Chelicerata</taxon>
        <taxon>Arachnida</taxon>
        <taxon>Acari</taxon>
        <taxon>Acariformes</taxon>
        <taxon>Trombidiformes</taxon>
        <taxon>Prostigmata</taxon>
        <taxon>Anystina</taxon>
        <taxon>Parasitengona</taxon>
        <taxon>Trombiculoidea</taxon>
        <taxon>Trombiculidae</taxon>
        <taxon>Leptotrombidium</taxon>
    </lineage>
</organism>
<feature type="domain" description="Apple" evidence="2">
    <location>
        <begin position="214"/>
        <end position="299"/>
    </location>
</feature>
<reference evidence="4 5" key="1">
    <citation type="journal article" date="2018" name="Gigascience">
        <title>Genomes of trombidid mites reveal novel predicted allergens and laterally-transferred genes associated with secondary metabolism.</title>
        <authorList>
            <person name="Dong X."/>
            <person name="Chaisiri K."/>
            <person name="Xia D."/>
            <person name="Armstrong S.D."/>
            <person name="Fang Y."/>
            <person name="Donnelly M.J."/>
            <person name="Kadowaki T."/>
            <person name="McGarry J.W."/>
            <person name="Darby A.C."/>
            <person name="Makepeace B.L."/>
        </authorList>
    </citation>
    <scope>NUCLEOTIDE SEQUENCE [LARGE SCALE GENOMIC DNA]</scope>
    <source>
        <strain evidence="4">UoL-UT</strain>
    </source>
</reference>
<dbReference type="PANTHER" id="PTHR47327">
    <property type="entry name" value="FI18240P1-RELATED"/>
    <property type="match status" value="1"/>
</dbReference>
<dbReference type="EMBL" id="NCKV01001131">
    <property type="protein sequence ID" value="RWS28961.1"/>
    <property type="molecule type" value="Genomic_DNA"/>
</dbReference>
<dbReference type="InterPro" id="IPR057371">
    <property type="entry name" value="VERL_C"/>
</dbReference>